<protein>
    <recommendedName>
        <fullName evidence="1">Methyltransferase type 11 domain-containing protein</fullName>
    </recommendedName>
</protein>
<accession>A0A4W3I5R0</accession>
<dbReference type="Ensembl" id="ENSCMIT00000025735.1">
    <property type="protein sequence ID" value="ENSCMIP00000025319.1"/>
    <property type="gene ID" value="ENSCMIG00000011150.1"/>
</dbReference>
<dbReference type="Proteomes" id="UP000314986">
    <property type="component" value="Unassembled WGS sequence"/>
</dbReference>
<sequence length="221" mass="24459">MECYWITGESWFNLTDVSIPCSQDVALLDYQAPIFVKQSLAALFTTGRDQALVLDVACGTGLVAQQLQGLGFHHIHGVDGSEGMLEIAQSKGLYESLQKCMLGMELLPASPDSYDVTMIVGALSDGQVPPTILPELHRVTKSGGYVCMTTRTNIANQLYKKQLVAVIEDMEQRRLWDIVKVQQVEHWERAVSASGVEQDSEYISGIIYICRKSSNQQSKNN</sequence>
<dbReference type="Pfam" id="PF08241">
    <property type="entry name" value="Methyltransf_11"/>
    <property type="match status" value="1"/>
</dbReference>
<gene>
    <name evidence="2" type="primary">mettl27</name>
</gene>
<dbReference type="GO" id="GO:0008757">
    <property type="term" value="F:S-adenosylmethionine-dependent methyltransferase activity"/>
    <property type="evidence" value="ECO:0007669"/>
    <property type="project" value="InterPro"/>
</dbReference>
<dbReference type="InterPro" id="IPR029063">
    <property type="entry name" value="SAM-dependent_MTases_sf"/>
</dbReference>
<feature type="domain" description="Methyltransferase type 11" evidence="1">
    <location>
        <begin position="54"/>
        <end position="147"/>
    </location>
</feature>
<reference evidence="2" key="5">
    <citation type="submission" date="2025-09" db="UniProtKB">
        <authorList>
            <consortium name="Ensembl"/>
        </authorList>
    </citation>
    <scope>IDENTIFICATION</scope>
</reference>
<reference evidence="3" key="2">
    <citation type="journal article" date="2007" name="PLoS Biol.">
        <title>Survey sequencing and comparative analysis of the elephant shark (Callorhinchus milii) genome.</title>
        <authorList>
            <person name="Venkatesh B."/>
            <person name="Kirkness E.F."/>
            <person name="Loh Y.H."/>
            <person name="Halpern A.L."/>
            <person name="Lee A.P."/>
            <person name="Johnson J."/>
            <person name="Dandona N."/>
            <person name="Viswanathan L.D."/>
            <person name="Tay A."/>
            <person name="Venter J.C."/>
            <person name="Strausberg R.L."/>
            <person name="Brenner S."/>
        </authorList>
    </citation>
    <scope>NUCLEOTIDE SEQUENCE [LARGE SCALE GENOMIC DNA]</scope>
</reference>
<dbReference type="Gene3D" id="3.40.50.150">
    <property type="entry name" value="Vaccinia Virus protein VP39"/>
    <property type="match status" value="1"/>
</dbReference>
<reference evidence="3" key="3">
    <citation type="journal article" date="2014" name="Nature">
        <title>Elephant shark genome provides unique insights into gnathostome evolution.</title>
        <authorList>
            <consortium name="International Elephant Shark Genome Sequencing Consortium"/>
            <person name="Venkatesh B."/>
            <person name="Lee A.P."/>
            <person name="Ravi V."/>
            <person name="Maurya A.K."/>
            <person name="Lian M.M."/>
            <person name="Swann J.B."/>
            <person name="Ohta Y."/>
            <person name="Flajnik M.F."/>
            <person name="Sutoh Y."/>
            <person name="Kasahara M."/>
            <person name="Hoon S."/>
            <person name="Gangu V."/>
            <person name="Roy S.W."/>
            <person name="Irimia M."/>
            <person name="Korzh V."/>
            <person name="Kondrychyn I."/>
            <person name="Lim Z.W."/>
            <person name="Tay B.H."/>
            <person name="Tohari S."/>
            <person name="Kong K.W."/>
            <person name="Ho S."/>
            <person name="Lorente-Galdos B."/>
            <person name="Quilez J."/>
            <person name="Marques-Bonet T."/>
            <person name="Raney B.J."/>
            <person name="Ingham P.W."/>
            <person name="Tay A."/>
            <person name="Hillier L.W."/>
            <person name="Minx P."/>
            <person name="Boehm T."/>
            <person name="Wilson R.K."/>
            <person name="Brenner S."/>
            <person name="Warren W.C."/>
        </authorList>
    </citation>
    <scope>NUCLEOTIDE SEQUENCE [LARGE SCALE GENOMIC DNA]</scope>
</reference>
<dbReference type="InterPro" id="IPR050508">
    <property type="entry name" value="Methyltransf_Superfamily"/>
</dbReference>
<dbReference type="AlphaFoldDB" id="A0A4W3I5R0"/>
<evidence type="ECO:0000313" key="2">
    <source>
        <dbReference type="Ensembl" id="ENSCMIP00000025319.1"/>
    </source>
</evidence>
<reference evidence="3" key="1">
    <citation type="journal article" date="2006" name="Science">
        <title>Ancient noncoding elements conserved in the human genome.</title>
        <authorList>
            <person name="Venkatesh B."/>
            <person name="Kirkness E.F."/>
            <person name="Loh Y.H."/>
            <person name="Halpern A.L."/>
            <person name="Lee A.P."/>
            <person name="Johnson J."/>
            <person name="Dandona N."/>
            <person name="Viswanathan L.D."/>
            <person name="Tay A."/>
            <person name="Venter J.C."/>
            <person name="Strausberg R.L."/>
            <person name="Brenner S."/>
        </authorList>
    </citation>
    <scope>NUCLEOTIDE SEQUENCE [LARGE SCALE GENOMIC DNA]</scope>
</reference>
<keyword evidence="3" id="KW-1185">Reference proteome</keyword>
<dbReference type="PANTHER" id="PTHR42912">
    <property type="entry name" value="METHYLTRANSFERASE"/>
    <property type="match status" value="1"/>
</dbReference>
<reference evidence="2" key="4">
    <citation type="submission" date="2025-08" db="UniProtKB">
        <authorList>
            <consortium name="Ensembl"/>
        </authorList>
    </citation>
    <scope>IDENTIFICATION</scope>
</reference>
<evidence type="ECO:0000313" key="3">
    <source>
        <dbReference type="Proteomes" id="UP000314986"/>
    </source>
</evidence>
<dbReference type="InterPro" id="IPR013216">
    <property type="entry name" value="Methyltransf_11"/>
</dbReference>
<organism evidence="2 3">
    <name type="scientific">Callorhinchus milii</name>
    <name type="common">Ghost shark</name>
    <dbReference type="NCBI Taxonomy" id="7868"/>
    <lineage>
        <taxon>Eukaryota</taxon>
        <taxon>Metazoa</taxon>
        <taxon>Chordata</taxon>
        <taxon>Craniata</taxon>
        <taxon>Vertebrata</taxon>
        <taxon>Chondrichthyes</taxon>
        <taxon>Holocephali</taxon>
        <taxon>Chimaeriformes</taxon>
        <taxon>Callorhinchidae</taxon>
        <taxon>Callorhinchus</taxon>
    </lineage>
</organism>
<evidence type="ECO:0000259" key="1">
    <source>
        <dbReference type="Pfam" id="PF08241"/>
    </source>
</evidence>
<proteinExistence type="predicted"/>
<name>A0A4W3I5R0_CALMI</name>
<dbReference type="SUPFAM" id="SSF53335">
    <property type="entry name" value="S-adenosyl-L-methionine-dependent methyltransferases"/>
    <property type="match status" value="1"/>
</dbReference>
<dbReference type="CDD" id="cd02440">
    <property type="entry name" value="AdoMet_MTases"/>
    <property type="match status" value="1"/>
</dbReference>
<dbReference type="GeneTree" id="ENSGT00530000063975"/>